<dbReference type="InterPro" id="IPR058240">
    <property type="entry name" value="rSAM_sf"/>
</dbReference>
<dbReference type="CDD" id="cd01335">
    <property type="entry name" value="Radical_SAM"/>
    <property type="match status" value="1"/>
</dbReference>
<dbReference type="GO" id="GO:0005737">
    <property type="term" value="C:cytoplasm"/>
    <property type="evidence" value="ECO:0000318"/>
    <property type="project" value="GO_Central"/>
</dbReference>
<dbReference type="SFLD" id="SFLDS00029">
    <property type="entry name" value="Radical_SAM"/>
    <property type="match status" value="1"/>
</dbReference>
<dbReference type="AlphaFoldDB" id="A0A9J7N7Z2"/>
<evidence type="ECO:0000259" key="11">
    <source>
        <dbReference type="PROSITE" id="PS51918"/>
    </source>
</evidence>
<evidence type="ECO:0000256" key="2">
    <source>
        <dbReference type="ARBA" id="ARBA00014678"/>
    </source>
</evidence>
<keyword evidence="3" id="KW-0349">Heme</keyword>
<dbReference type="OrthoDB" id="431409at2759"/>
<dbReference type="Proteomes" id="UP000001554">
    <property type="component" value="Chromosome 13"/>
</dbReference>
<keyword evidence="6" id="KW-0408">Iron</keyword>
<dbReference type="OMA" id="HIPWCVR"/>
<sequence length="462" mass="51442">MFSSKENVLLLSIRLYRIRNFFISRRFSSQISERSQTSSGPAPCNITADDAVVYVHWPYCKKRCTYCNFNKYISASVDHARMRRCLVQETATLLQQSGVRRVNSVFFGGGTPSLALPHTMAVVLETISQHALLPADAEVTLEANPSSTETDKLREFKTAGINRLSLGIQAFSPPDLHLLGRDHSVEDSLRALQEGRTLFPGRVSIDLIFGRPGQTVEAWRGELQQALSVCDDHVSLYQLTLERGTALFRQVEKKQQTVPDPDTMADLYACARETLQNAGFQQYEVSNFARNGAESSHNLSYWRGKQYIGVGPGAHGRFACKGLGRTDREARIQTLEPQQWMGRVERLGHATAKRTSLSQLDILEEILMLGLRTTEGLANERWVRFSGGTSLHDIFGTSVAAQGFVNAGLLELSHSVLRATHTGLAVLDSIIPDLLLATQDWYRHRCDDGDKTGLHYTSGRAE</sequence>
<proteinExistence type="inferred from homology"/>
<dbReference type="Pfam" id="PF04055">
    <property type="entry name" value="Radical_SAM"/>
    <property type="match status" value="1"/>
</dbReference>
<dbReference type="SFLD" id="SFLDG01082">
    <property type="entry name" value="B12-binding_domain_containing"/>
    <property type="match status" value="1"/>
</dbReference>
<organism evidence="12 13">
    <name type="scientific">Branchiostoma floridae</name>
    <name type="common">Florida lancelet</name>
    <name type="synonym">Amphioxus</name>
    <dbReference type="NCBI Taxonomy" id="7739"/>
    <lineage>
        <taxon>Eukaryota</taxon>
        <taxon>Metazoa</taxon>
        <taxon>Chordata</taxon>
        <taxon>Cephalochordata</taxon>
        <taxon>Leptocardii</taxon>
        <taxon>Amphioxiformes</taxon>
        <taxon>Branchiostomatidae</taxon>
        <taxon>Branchiostoma</taxon>
    </lineage>
</organism>
<dbReference type="SUPFAM" id="SSF102114">
    <property type="entry name" value="Radical SAM enzymes"/>
    <property type="match status" value="1"/>
</dbReference>
<reference evidence="13" key="2">
    <citation type="submission" date="2025-08" db="UniProtKB">
        <authorList>
            <consortium name="RefSeq"/>
        </authorList>
    </citation>
    <scope>IDENTIFICATION</scope>
    <source>
        <strain evidence="13">S238N-H82</strain>
        <tissue evidence="13">Testes</tissue>
    </source>
</reference>
<reference evidence="12" key="1">
    <citation type="journal article" date="2020" name="Nat. Ecol. Evol.">
        <title>Deeply conserved synteny resolves early events in vertebrate evolution.</title>
        <authorList>
            <person name="Simakov O."/>
            <person name="Marletaz F."/>
            <person name="Yue J.X."/>
            <person name="O'Connell B."/>
            <person name="Jenkins J."/>
            <person name="Brandt A."/>
            <person name="Calef R."/>
            <person name="Tung C.H."/>
            <person name="Huang T.K."/>
            <person name="Schmutz J."/>
            <person name="Satoh N."/>
            <person name="Yu J.K."/>
            <person name="Putnam N.H."/>
            <person name="Green R.E."/>
            <person name="Rokhsar D.S."/>
        </authorList>
    </citation>
    <scope>NUCLEOTIDE SEQUENCE [LARGE SCALE GENOMIC DNA]</scope>
    <source>
        <strain evidence="12">S238N-H82</strain>
    </source>
</reference>
<dbReference type="PANTHER" id="PTHR13932:SF5">
    <property type="entry name" value="RADICAL S-ADENOSYL METHIONINE DOMAIN-CONTAINING PROTEIN 1, MITOCHONDRIAL"/>
    <property type="match status" value="1"/>
</dbReference>
<dbReference type="InterPro" id="IPR010723">
    <property type="entry name" value="HemN_C"/>
</dbReference>
<dbReference type="InterPro" id="IPR013785">
    <property type="entry name" value="Aldolase_TIM"/>
</dbReference>
<dbReference type="NCBIfam" id="TIGR00539">
    <property type="entry name" value="hemN_rel"/>
    <property type="match status" value="1"/>
</dbReference>
<dbReference type="SFLD" id="SFLDF00562">
    <property type="entry name" value="HemN-like__clustered_with_heat"/>
    <property type="match status" value="1"/>
</dbReference>
<dbReference type="SMART" id="SM00729">
    <property type="entry name" value="Elp3"/>
    <property type="match status" value="1"/>
</dbReference>
<evidence type="ECO:0000256" key="1">
    <source>
        <dbReference type="ARBA" id="ARBA00006100"/>
    </source>
</evidence>
<dbReference type="GO" id="GO:0004109">
    <property type="term" value="F:coproporphyrinogen oxidase activity"/>
    <property type="evidence" value="ECO:0007669"/>
    <property type="project" value="InterPro"/>
</dbReference>
<gene>
    <name evidence="13" type="primary">LOC118428601</name>
</gene>
<evidence type="ECO:0000313" key="12">
    <source>
        <dbReference type="Proteomes" id="UP000001554"/>
    </source>
</evidence>
<dbReference type="KEGG" id="bfo:118428601"/>
<evidence type="ECO:0000313" key="13">
    <source>
        <dbReference type="RefSeq" id="XP_035694596.1"/>
    </source>
</evidence>
<dbReference type="GeneID" id="118428601"/>
<evidence type="ECO:0000256" key="4">
    <source>
        <dbReference type="ARBA" id="ARBA00022691"/>
    </source>
</evidence>
<dbReference type="Gene3D" id="3.20.20.70">
    <property type="entry name" value="Aldolase class I"/>
    <property type="match status" value="1"/>
</dbReference>
<evidence type="ECO:0000256" key="7">
    <source>
        <dbReference type="ARBA" id="ARBA00023014"/>
    </source>
</evidence>
<keyword evidence="7" id="KW-0411">Iron-sulfur</keyword>
<dbReference type="GO" id="GO:0046872">
    <property type="term" value="F:metal ion binding"/>
    <property type="evidence" value="ECO:0007669"/>
    <property type="project" value="UniProtKB-KW"/>
</dbReference>
<protein>
    <recommendedName>
        <fullName evidence="2">Radical S-adenosyl methionine domain-containing protein 1, mitochondrial</fullName>
    </recommendedName>
    <alternativeName>
        <fullName evidence="9">Putative heme chaperone</fullName>
    </alternativeName>
</protein>
<dbReference type="InterPro" id="IPR006638">
    <property type="entry name" value="Elp3/MiaA/NifB-like_rSAM"/>
</dbReference>
<keyword evidence="8" id="KW-0143">Chaperone</keyword>
<evidence type="ECO:0000256" key="6">
    <source>
        <dbReference type="ARBA" id="ARBA00023004"/>
    </source>
</evidence>
<dbReference type="InterPro" id="IPR004559">
    <property type="entry name" value="HemW-like"/>
</dbReference>
<evidence type="ECO:0000256" key="8">
    <source>
        <dbReference type="ARBA" id="ARBA00023186"/>
    </source>
</evidence>
<dbReference type="InterPro" id="IPR007197">
    <property type="entry name" value="rSAM"/>
</dbReference>
<dbReference type="RefSeq" id="XP_035694596.1">
    <property type="nucleotide sequence ID" value="XM_035838703.1"/>
</dbReference>
<keyword evidence="5" id="KW-0479">Metal-binding</keyword>
<dbReference type="GO" id="GO:0051539">
    <property type="term" value="F:4 iron, 4 sulfur cluster binding"/>
    <property type="evidence" value="ECO:0000318"/>
    <property type="project" value="GO_Central"/>
</dbReference>
<accession>A0A9J7N7Z2</accession>
<dbReference type="SFLD" id="SFLDF00288">
    <property type="entry name" value="HemN-like__clustered_with_nucl"/>
    <property type="match status" value="1"/>
</dbReference>
<dbReference type="SFLD" id="SFLDG01065">
    <property type="entry name" value="anaerobic_coproporphyrinogen-I"/>
    <property type="match status" value="1"/>
</dbReference>
<dbReference type="Pfam" id="PF06969">
    <property type="entry name" value="HemN_C"/>
    <property type="match status" value="1"/>
</dbReference>
<keyword evidence="12" id="KW-1185">Reference proteome</keyword>
<dbReference type="GO" id="GO:0006779">
    <property type="term" value="P:porphyrin-containing compound biosynthetic process"/>
    <property type="evidence" value="ECO:0000318"/>
    <property type="project" value="GO_Central"/>
</dbReference>
<dbReference type="PROSITE" id="PS51918">
    <property type="entry name" value="RADICAL_SAM"/>
    <property type="match status" value="1"/>
</dbReference>
<feature type="domain" description="Radical SAM core" evidence="11">
    <location>
        <begin position="45"/>
        <end position="281"/>
    </location>
</feature>
<keyword evidence="4" id="KW-0949">S-adenosyl-L-methionine</keyword>
<dbReference type="PANTHER" id="PTHR13932">
    <property type="entry name" value="COPROPORPHYRINIGEN III OXIDASE"/>
    <property type="match status" value="1"/>
</dbReference>
<comment type="similarity">
    <text evidence="1">Belongs to the anaerobic coproporphyrinogen-III oxidase family. HemW subfamily.</text>
</comment>
<evidence type="ECO:0000256" key="3">
    <source>
        <dbReference type="ARBA" id="ARBA00022617"/>
    </source>
</evidence>
<name>A0A9J7N7Z2_BRAFL</name>
<comment type="function">
    <text evidence="10">May be a heme chaperone, appears to bind heme. Homologous bacterial proteins do not have oxygen-independent coproporphyrinogen-III oxidase activity. Binds 1 [4Fe-4S] cluster. The cluster is coordinated with 3 cysteines and an exchangeable S-adenosyl-L-methionine.</text>
</comment>
<dbReference type="InterPro" id="IPR034505">
    <property type="entry name" value="Coproporphyrinogen-III_oxidase"/>
</dbReference>
<evidence type="ECO:0000256" key="5">
    <source>
        <dbReference type="ARBA" id="ARBA00022723"/>
    </source>
</evidence>
<evidence type="ECO:0000256" key="10">
    <source>
        <dbReference type="ARBA" id="ARBA00045130"/>
    </source>
</evidence>
<evidence type="ECO:0000256" key="9">
    <source>
        <dbReference type="ARBA" id="ARBA00033094"/>
    </source>
</evidence>